<dbReference type="Proteomes" id="UP000279259">
    <property type="component" value="Unassembled WGS sequence"/>
</dbReference>
<reference evidence="2 3" key="1">
    <citation type="submission" date="2018-11" db="EMBL/GenBank/DDBJ databases">
        <title>Genome sequence of Saitozyma podzolica DSM 27192.</title>
        <authorList>
            <person name="Aliyu H."/>
            <person name="Gorte O."/>
            <person name="Ochsenreither K."/>
        </authorList>
    </citation>
    <scope>NUCLEOTIDE SEQUENCE [LARGE SCALE GENOMIC DNA]</scope>
    <source>
        <strain evidence="2 3">DSM 27192</strain>
    </source>
</reference>
<dbReference type="EMBL" id="RSCD01000018">
    <property type="protein sequence ID" value="RSH87052.1"/>
    <property type="molecule type" value="Genomic_DNA"/>
</dbReference>
<protein>
    <submittedName>
        <fullName evidence="2">Uncharacterized protein</fullName>
    </submittedName>
</protein>
<feature type="region of interest" description="Disordered" evidence="1">
    <location>
        <begin position="1"/>
        <end position="67"/>
    </location>
</feature>
<dbReference type="AlphaFoldDB" id="A0A427Y7J6"/>
<keyword evidence="3" id="KW-1185">Reference proteome</keyword>
<proteinExistence type="predicted"/>
<gene>
    <name evidence="2" type="ORF">EHS25_003541</name>
</gene>
<feature type="compositionally biased region" description="Low complexity" evidence="1">
    <location>
        <begin position="56"/>
        <end position="67"/>
    </location>
</feature>
<dbReference type="OrthoDB" id="2563157at2759"/>
<evidence type="ECO:0000313" key="2">
    <source>
        <dbReference type="EMBL" id="RSH87052.1"/>
    </source>
</evidence>
<evidence type="ECO:0000313" key="3">
    <source>
        <dbReference type="Proteomes" id="UP000279259"/>
    </source>
</evidence>
<sequence>MLERSLCAPIGSDVSTASTRTKRSHTESSTGASKRQRLLSPDPFRTSTLNHPAPSPSATSTPSDTAATRLPDDVFELIFTHLKAVTIDQALPPMPIRSRDRLEAPPNNSRLTRGEVTAYKKAMMRKQLFDLGKVCKNWWNGASRAFDEVVIIGDSDVLRACRNPTNWLPLQTDRPFKLTVQCAFGPFYALVKAMLRHRPAPIQLESLTLLHSWTPQSAAVGMLYDDIRETLKSIAPKHLHIEWFSGETILSRRSIDDVAKRLRKPFHHALTEEERLLYEGYHEAPHLDAVPEKRKKFRKTTRREARRANRQAELWGDMGIPSHPEDPHDEASSIVQRVVMRNKQRRWIMPNGWDPEDNVPGVLTRLMLQAWSSVVESFTIRANWLSIHHQVRMAAQHGKLRKFDYNFVPICRSVLEMEKPLVKPWLSKDPPVGALRSLDNILMWDMHERPRKWYNRRQSRLARKHEQEYSPPERRLLLEWTVHTPVWCWLLEKDRVQFRGDGRGEPFESDKSDIIRAIGEFLCDEASRWERPVLADKMQWDMRWTFEEMTWYVIEPFRRREKRVKDDGPSLLLDAKNKRFLDPGWIQDHVSRCQRKEYFRQWDNAQAEEEAINDPNPMERQLEYNRWYVEVWLRMKTEEERMEIIARLRKKYGGTNLWSRMNWPLVQPSYPGVELRVETVPR</sequence>
<comment type="caution">
    <text evidence="2">The sequence shown here is derived from an EMBL/GenBank/DDBJ whole genome shotgun (WGS) entry which is preliminary data.</text>
</comment>
<name>A0A427Y7J6_9TREE</name>
<evidence type="ECO:0000256" key="1">
    <source>
        <dbReference type="SAM" id="MobiDB-lite"/>
    </source>
</evidence>
<accession>A0A427Y7J6</accession>
<organism evidence="2 3">
    <name type="scientific">Saitozyma podzolica</name>
    <dbReference type="NCBI Taxonomy" id="1890683"/>
    <lineage>
        <taxon>Eukaryota</taxon>
        <taxon>Fungi</taxon>
        <taxon>Dikarya</taxon>
        <taxon>Basidiomycota</taxon>
        <taxon>Agaricomycotina</taxon>
        <taxon>Tremellomycetes</taxon>
        <taxon>Tremellales</taxon>
        <taxon>Trimorphomycetaceae</taxon>
        <taxon>Saitozyma</taxon>
    </lineage>
</organism>